<accession>A0ABV0YRZ1</accession>
<proteinExistence type="predicted"/>
<evidence type="ECO:0000313" key="2">
    <source>
        <dbReference type="EMBL" id="MEQ2296637.1"/>
    </source>
</evidence>
<comment type="caution">
    <text evidence="2">The sequence shown here is derived from an EMBL/GenBank/DDBJ whole genome shotgun (WGS) entry which is preliminary data.</text>
</comment>
<dbReference type="EMBL" id="JAHRIP010040371">
    <property type="protein sequence ID" value="MEQ2296637.1"/>
    <property type="molecule type" value="Genomic_DNA"/>
</dbReference>
<sequence>MQKPKNMFCALLDSKTTPEPPSIGGVSHQSPAQSSPPIVSLHILENHRPAASNPPYCNMAKAPVETFPLEEGSLPLPGLPLRHRAPKVTTPHHQCMHVHLC</sequence>
<reference evidence="2 3" key="1">
    <citation type="submission" date="2021-06" db="EMBL/GenBank/DDBJ databases">
        <authorList>
            <person name="Palmer J.M."/>
        </authorList>
    </citation>
    <scope>NUCLEOTIDE SEQUENCE [LARGE SCALE GENOMIC DNA]</scope>
    <source>
        <strain evidence="2 3">AS_MEX2019</strain>
        <tissue evidence="2">Muscle</tissue>
    </source>
</reference>
<evidence type="ECO:0000313" key="3">
    <source>
        <dbReference type="Proteomes" id="UP001469553"/>
    </source>
</evidence>
<keyword evidence="3" id="KW-1185">Reference proteome</keyword>
<name>A0ABV0YRZ1_9TELE</name>
<organism evidence="2 3">
    <name type="scientific">Ameca splendens</name>
    <dbReference type="NCBI Taxonomy" id="208324"/>
    <lineage>
        <taxon>Eukaryota</taxon>
        <taxon>Metazoa</taxon>
        <taxon>Chordata</taxon>
        <taxon>Craniata</taxon>
        <taxon>Vertebrata</taxon>
        <taxon>Euteleostomi</taxon>
        <taxon>Actinopterygii</taxon>
        <taxon>Neopterygii</taxon>
        <taxon>Teleostei</taxon>
        <taxon>Neoteleostei</taxon>
        <taxon>Acanthomorphata</taxon>
        <taxon>Ovalentaria</taxon>
        <taxon>Atherinomorphae</taxon>
        <taxon>Cyprinodontiformes</taxon>
        <taxon>Goodeidae</taxon>
        <taxon>Ameca</taxon>
    </lineage>
</organism>
<evidence type="ECO:0000256" key="1">
    <source>
        <dbReference type="SAM" id="MobiDB-lite"/>
    </source>
</evidence>
<gene>
    <name evidence="2" type="ORF">AMECASPLE_026673</name>
</gene>
<feature type="region of interest" description="Disordered" evidence="1">
    <location>
        <begin position="12"/>
        <end position="36"/>
    </location>
</feature>
<protein>
    <submittedName>
        <fullName evidence="2">Uncharacterized protein</fullName>
    </submittedName>
</protein>
<feature type="compositionally biased region" description="Polar residues" evidence="1">
    <location>
        <begin position="27"/>
        <end position="36"/>
    </location>
</feature>
<dbReference type="Proteomes" id="UP001469553">
    <property type="component" value="Unassembled WGS sequence"/>
</dbReference>